<dbReference type="GO" id="GO:0005886">
    <property type="term" value="C:plasma membrane"/>
    <property type="evidence" value="ECO:0007669"/>
    <property type="project" value="UniProtKB-SubCell"/>
</dbReference>
<keyword evidence="10" id="KW-1185">Reference proteome</keyword>
<dbReference type="OrthoDB" id="7843147at2"/>
<dbReference type="InterPro" id="IPR052017">
    <property type="entry name" value="TSUP"/>
</dbReference>
<dbReference type="Pfam" id="PF01925">
    <property type="entry name" value="TauE"/>
    <property type="match status" value="1"/>
</dbReference>
<evidence type="ECO:0000256" key="4">
    <source>
        <dbReference type="ARBA" id="ARBA00022475"/>
    </source>
</evidence>
<dbReference type="GeneID" id="83710224"/>
<reference evidence="9 10" key="1">
    <citation type="submission" date="2015-09" db="EMBL/GenBank/DDBJ databases">
        <authorList>
            <consortium name="Pathogen Informatics"/>
        </authorList>
    </citation>
    <scope>NUCLEOTIDE SEQUENCE [LARGE SCALE GENOMIC DNA]</scope>
    <source>
        <strain evidence="9 10">2789STDY5608828</strain>
    </source>
</reference>
<proteinExistence type="inferred from homology"/>
<feature type="transmembrane region" description="Helical" evidence="8">
    <location>
        <begin position="167"/>
        <end position="189"/>
    </location>
</feature>
<dbReference type="STRING" id="187979.ERS852385_01418"/>
<name>A0A173ZZX9_9FIRM</name>
<dbReference type="EMBL" id="CYYU01000008">
    <property type="protein sequence ID" value="CUN80708.1"/>
    <property type="molecule type" value="Genomic_DNA"/>
</dbReference>
<keyword evidence="7 8" id="KW-0472">Membrane</keyword>
<accession>A0A173ZZX9</accession>
<evidence type="ECO:0000256" key="3">
    <source>
        <dbReference type="ARBA" id="ARBA00022448"/>
    </source>
</evidence>
<evidence type="ECO:0000313" key="10">
    <source>
        <dbReference type="Proteomes" id="UP000095546"/>
    </source>
</evidence>
<gene>
    <name evidence="9" type="ORF">ERS852385_01418</name>
</gene>
<evidence type="ECO:0000256" key="2">
    <source>
        <dbReference type="ARBA" id="ARBA00009142"/>
    </source>
</evidence>
<comment type="similarity">
    <text evidence="2 8">Belongs to the 4-toluene sulfonate uptake permease (TSUP) (TC 2.A.102) family.</text>
</comment>
<feature type="transmembrane region" description="Helical" evidence="8">
    <location>
        <begin position="77"/>
        <end position="96"/>
    </location>
</feature>
<keyword evidence="3" id="KW-0813">Transport</keyword>
<keyword evidence="6 8" id="KW-1133">Transmembrane helix</keyword>
<dbReference type="AlphaFoldDB" id="A0A173ZZX9"/>
<dbReference type="PANTHER" id="PTHR30269:SF37">
    <property type="entry name" value="MEMBRANE TRANSPORTER PROTEIN"/>
    <property type="match status" value="1"/>
</dbReference>
<keyword evidence="5 8" id="KW-0812">Transmembrane</keyword>
<protein>
    <recommendedName>
        <fullName evidence="8">Probable membrane transporter protein</fullName>
    </recommendedName>
</protein>
<dbReference type="Proteomes" id="UP000095546">
    <property type="component" value="Unassembled WGS sequence"/>
</dbReference>
<organism evidence="9 10">
    <name type="scientific">Mitsuokella jalaludinii</name>
    <dbReference type="NCBI Taxonomy" id="187979"/>
    <lineage>
        <taxon>Bacteria</taxon>
        <taxon>Bacillati</taxon>
        <taxon>Bacillota</taxon>
        <taxon>Negativicutes</taxon>
        <taxon>Selenomonadales</taxon>
        <taxon>Selenomonadaceae</taxon>
        <taxon>Mitsuokella</taxon>
    </lineage>
</organism>
<keyword evidence="4 8" id="KW-1003">Cell membrane</keyword>
<evidence type="ECO:0000256" key="7">
    <source>
        <dbReference type="ARBA" id="ARBA00023136"/>
    </source>
</evidence>
<feature type="transmembrane region" description="Helical" evidence="8">
    <location>
        <begin position="12"/>
        <end position="45"/>
    </location>
</feature>
<feature type="transmembrane region" description="Helical" evidence="8">
    <location>
        <begin position="102"/>
        <end position="122"/>
    </location>
</feature>
<evidence type="ECO:0000256" key="1">
    <source>
        <dbReference type="ARBA" id="ARBA00004651"/>
    </source>
</evidence>
<feature type="transmembrane region" description="Helical" evidence="8">
    <location>
        <begin position="201"/>
        <end position="221"/>
    </location>
</feature>
<dbReference type="InterPro" id="IPR002781">
    <property type="entry name" value="TM_pro_TauE-like"/>
</dbReference>
<evidence type="ECO:0000313" key="9">
    <source>
        <dbReference type="EMBL" id="CUN80708.1"/>
    </source>
</evidence>
<dbReference type="eggNOG" id="COG0730">
    <property type="taxonomic scope" value="Bacteria"/>
</dbReference>
<feature type="transmembrane region" description="Helical" evidence="8">
    <location>
        <begin position="227"/>
        <end position="248"/>
    </location>
</feature>
<sequence>MLTAYLVGFEAHLAPAFVIFFSAVLQSITGFGLVIVAAPLLMIFYDPKLTVPIMLLLACCANFCQGLFALRTANLRLVFWLYLGVLCGQPLGFWAFDHASSAMLKVFISAIVLFSLGTMQAFHLRIRERPRNSWITGIFSGFTSITAGMGGPPFLIYLAHSRMTVEVMRATCFVFFFLCNVTSLTSYELGGLPIAPALGECIYLLPALVLGILIGHAIFAYVPKALIRRLIFVLLYITCLYTILSVLVH</sequence>
<dbReference type="PANTHER" id="PTHR30269">
    <property type="entry name" value="TRANSMEMBRANE PROTEIN YFCA"/>
    <property type="match status" value="1"/>
</dbReference>
<evidence type="ECO:0000256" key="8">
    <source>
        <dbReference type="RuleBase" id="RU363041"/>
    </source>
</evidence>
<evidence type="ECO:0000256" key="5">
    <source>
        <dbReference type="ARBA" id="ARBA00022692"/>
    </source>
</evidence>
<evidence type="ECO:0000256" key="6">
    <source>
        <dbReference type="ARBA" id="ARBA00022989"/>
    </source>
</evidence>
<dbReference type="RefSeq" id="WP_051652263.1">
    <property type="nucleotide sequence ID" value="NZ_CABIWZ010000008.1"/>
</dbReference>
<feature type="transmembrane region" description="Helical" evidence="8">
    <location>
        <begin position="51"/>
        <end position="70"/>
    </location>
</feature>
<comment type="subcellular location">
    <subcellularLocation>
        <location evidence="1 8">Cell membrane</location>
        <topology evidence="1 8">Multi-pass membrane protein</topology>
    </subcellularLocation>
</comment>
<feature type="transmembrane region" description="Helical" evidence="8">
    <location>
        <begin position="134"/>
        <end position="155"/>
    </location>
</feature>